<dbReference type="Proteomes" id="UP000238322">
    <property type="component" value="Unassembled WGS sequence"/>
</dbReference>
<dbReference type="EMBL" id="PUHY01000001">
    <property type="protein sequence ID" value="PQO40602.1"/>
    <property type="molecule type" value="Genomic_DNA"/>
</dbReference>
<dbReference type="Pfam" id="PF04909">
    <property type="entry name" value="Amidohydro_2"/>
    <property type="match status" value="1"/>
</dbReference>
<comment type="caution">
    <text evidence="2">The sequence shown here is derived from an EMBL/GenBank/DDBJ whole genome shotgun (WGS) entry which is preliminary data.</text>
</comment>
<evidence type="ECO:0000313" key="2">
    <source>
        <dbReference type="EMBL" id="PQO40602.1"/>
    </source>
</evidence>
<dbReference type="InterPro" id="IPR006680">
    <property type="entry name" value="Amidohydro-rel"/>
</dbReference>
<gene>
    <name evidence="2" type="ORF">C5Y83_01355</name>
</gene>
<dbReference type="GO" id="GO:0016787">
    <property type="term" value="F:hydrolase activity"/>
    <property type="evidence" value="ECO:0007669"/>
    <property type="project" value="InterPro"/>
</dbReference>
<organism evidence="2 3">
    <name type="scientific">Blastopirellula marina</name>
    <dbReference type="NCBI Taxonomy" id="124"/>
    <lineage>
        <taxon>Bacteria</taxon>
        <taxon>Pseudomonadati</taxon>
        <taxon>Planctomycetota</taxon>
        <taxon>Planctomycetia</taxon>
        <taxon>Pirellulales</taxon>
        <taxon>Pirellulaceae</taxon>
        <taxon>Blastopirellula</taxon>
    </lineage>
</organism>
<sequence length="332" mass="37947">MTSHPSPATEIDHAFFEREVESFLPDKVFDAHAHLMKEGSHRFAIRGIPATFGYQEVKHFSEDLHSQRRYAGLFLPGFDASLKQKIPEANNWVSEQLAFAPDCVGAFFVTPEDDPEWVQQEVRRLGLHGLKCYHTMAPNQPTFEAEIPDYLPEPLVAVANQEGWFITLHIVKKHAVADPGNLYWIRRYCERYPHIKLILAHSARGFQPAHNLAGLESLRDLNNLYFDSSANCEPIAHQAIVRLFGHKKLIYGTDFPISHIKGRCVAIGDTFLWLTENSPIWNEKHSAIEPVLVGLEHIRSLKWACWSEKLVDSQIEDIFWNNATQLFGIQKS</sequence>
<reference evidence="2 3" key="1">
    <citation type="submission" date="2018-02" db="EMBL/GenBank/DDBJ databases">
        <title>Comparative genomes isolates from brazilian mangrove.</title>
        <authorList>
            <person name="Araujo J.E."/>
            <person name="Taketani R.G."/>
            <person name="Silva M.C.P."/>
            <person name="Loureco M.V."/>
            <person name="Andreote F.D."/>
        </authorList>
    </citation>
    <scope>NUCLEOTIDE SEQUENCE [LARGE SCALE GENOMIC DNA]</scope>
    <source>
        <strain evidence="2 3">Hex-1 MGV</strain>
    </source>
</reference>
<accession>A0A2S8G819</accession>
<feature type="domain" description="Amidohydrolase-related" evidence="1">
    <location>
        <begin position="30"/>
        <end position="329"/>
    </location>
</feature>
<protein>
    <recommendedName>
        <fullName evidence="1">Amidohydrolase-related domain-containing protein</fullName>
    </recommendedName>
</protein>
<evidence type="ECO:0000313" key="3">
    <source>
        <dbReference type="Proteomes" id="UP000238322"/>
    </source>
</evidence>
<dbReference type="Gene3D" id="3.20.20.140">
    <property type="entry name" value="Metal-dependent hydrolases"/>
    <property type="match status" value="1"/>
</dbReference>
<dbReference type="SUPFAM" id="SSF51556">
    <property type="entry name" value="Metallo-dependent hydrolases"/>
    <property type="match status" value="1"/>
</dbReference>
<proteinExistence type="predicted"/>
<dbReference type="AlphaFoldDB" id="A0A2S8G819"/>
<evidence type="ECO:0000259" key="1">
    <source>
        <dbReference type="Pfam" id="PF04909"/>
    </source>
</evidence>
<dbReference type="InterPro" id="IPR032466">
    <property type="entry name" value="Metal_Hydrolase"/>
</dbReference>
<name>A0A2S8G819_9BACT</name>
<dbReference type="RefSeq" id="WP_105327837.1">
    <property type="nucleotide sequence ID" value="NZ_PUHY01000001.1"/>
</dbReference>